<gene>
    <name evidence="1" type="ORF">PR001_g23434</name>
</gene>
<name>A0A6A3IP37_9STRA</name>
<dbReference type="Proteomes" id="UP000429607">
    <property type="component" value="Unassembled WGS sequence"/>
</dbReference>
<dbReference type="EMBL" id="QXFV01002778">
    <property type="protein sequence ID" value="KAE8983482.1"/>
    <property type="molecule type" value="Genomic_DNA"/>
</dbReference>
<evidence type="ECO:0000313" key="2">
    <source>
        <dbReference type="Proteomes" id="UP000429607"/>
    </source>
</evidence>
<sequence>MNGRVSWHSQAAPFSAPALYNASLPTEKGVDVDPFDYVIPSDVFPVLSYMAVRFFRPIPEADSVLSAYSTSPFSDEAVLADAIAQFQQSMTDMEDTVDTTEAGETYPNTFVKPSLLPWFSYI</sequence>
<accession>A0A6A3IP37</accession>
<comment type="caution">
    <text evidence="1">The sequence shown here is derived from an EMBL/GenBank/DDBJ whole genome shotgun (WGS) entry which is preliminary data.</text>
</comment>
<evidence type="ECO:0000313" key="1">
    <source>
        <dbReference type="EMBL" id="KAE8983482.1"/>
    </source>
</evidence>
<dbReference type="Gene3D" id="1.20.245.10">
    <property type="entry name" value="Lipoxygenase-1, Domain 5"/>
    <property type="match status" value="1"/>
</dbReference>
<organism evidence="1 2">
    <name type="scientific">Phytophthora rubi</name>
    <dbReference type="NCBI Taxonomy" id="129364"/>
    <lineage>
        <taxon>Eukaryota</taxon>
        <taxon>Sar</taxon>
        <taxon>Stramenopiles</taxon>
        <taxon>Oomycota</taxon>
        <taxon>Peronosporomycetes</taxon>
        <taxon>Peronosporales</taxon>
        <taxon>Peronosporaceae</taxon>
        <taxon>Phytophthora</taxon>
    </lineage>
</organism>
<protein>
    <submittedName>
        <fullName evidence="1">Uncharacterized protein</fullName>
    </submittedName>
</protein>
<proteinExistence type="predicted"/>
<dbReference type="SUPFAM" id="SSF48484">
    <property type="entry name" value="Lipoxigenase"/>
    <property type="match status" value="1"/>
</dbReference>
<reference evidence="1 2" key="1">
    <citation type="submission" date="2018-09" db="EMBL/GenBank/DDBJ databases">
        <title>Genomic investigation of the strawberry pathogen Phytophthora fragariae indicates pathogenicity is determined by transcriptional variation in three key races.</title>
        <authorList>
            <person name="Adams T.M."/>
            <person name="Armitage A.D."/>
            <person name="Sobczyk M.K."/>
            <person name="Bates H.J."/>
            <person name="Dunwell J.M."/>
            <person name="Nellist C.F."/>
            <person name="Harrison R.J."/>
        </authorList>
    </citation>
    <scope>NUCLEOTIDE SEQUENCE [LARGE SCALE GENOMIC DNA]</scope>
    <source>
        <strain evidence="1 2">SCRP249</strain>
    </source>
</reference>
<dbReference type="AlphaFoldDB" id="A0A6A3IP37"/>
<dbReference type="InterPro" id="IPR036226">
    <property type="entry name" value="LipOase_C_sf"/>
</dbReference>